<feature type="compositionally biased region" description="Basic and acidic residues" evidence="1">
    <location>
        <begin position="318"/>
        <end position="330"/>
    </location>
</feature>
<evidence type="ECO:0000256" key="1">
    <source>
        <dbReference type="SAM" id="MobiDB-lite"/>
    </source>
</evidence>
<dbReference type="WBParaSite" id="TREG1_60970.4">
    <property type="protein sequence ID" value="TREG1_60970.4"/>
    <property type="gene ID" value="TREG1_60970"/>
</dbReference>
<dbReference type="Proteomes" id="UP000050795">
    <property type="component" value="Unassembled WGS sequence"/>
</dbReference>
<feature type="region of interest" description="Disordered" evidence="1">
    <location>
        <begin position="16"/>
        <end position="38"/>
    </location>
</feature>
<proteinExistence type="predicted"/>
<dbReference type="AlphaFoldDB" id="A0AA85K200"/>
<feature type="compositionally biased region" description="Basic and acidic residues" evidence="1">
    <location>
        <begin position="343"/>
        <end position="359"/>
    </location>
</feature>
<keyword evidence="2" id="KW-1185">Reference proteome</keyword>
<organism evidence="2 3">
    <name type="scientific">Trichobilharzia regenti</name>
    <name type="common">Nasal bird schistosome</name>
    <dbReference type="NCBI Taxonomy" id="157069"/>
    <lineage>
        <taxon>Eukaryota</taxon>
        <taxon>Metazoa</taxon>
        <taxon>Spiralia</taxon>
        <taxon>Lophotrochozoa</taxon>
        <taxon>Platyhelminthes</taxon>
        <taxon>Trematoda</taxon>
        <taxon>Digenea</taxon>
        <taxon>Strigeidida</taxon>
        <taxon>Schistosomatoidea</taxon>
        <taxon>Schistosomatidae</taxon>
        <taxon>Trichobilharzia</taxon>
    </lineage>
</organism>
<feature type="compositionally biased region" description="Polar residues" evidence="1">
    <location>
        <begin position="16"/>
        <end position="30"/>
    </location>
</feature>
<feature type="compositionally biased region" description="Polar residues" evidence="1">
    <location>
        <begin position="331"/>
        <end position="342"/>
    </location>
</feature>
<reference evidence="3" key="2">
    <citation type="submission" date="2023-11" db="UniProtKB">
        <authorList>
            <consortium name="WormBaseParasite"/>
        </authorList>
    </citation>
    <scope>IDENTIFICATION</scope>
</reference>
<protein>
    <submittedName>
        <fullName evidence="3">Uncharacterized protein</fullName>
    </submittedName>
</protein>
<feature type="region of interest" description="Disordered" evidence="1">
    <location>
        <begin position="249"/>
        <end position="281"/>
    </location>
</feature>
<feature type="region of interest" description="Disordered" evidence="1">
    <location>
        <begin position="311"/>
        <end position="363"/>
    </location>
</feature>
<reference evidence="2" key="1">
    <citation type="submission" date="2022-06" db="EMBL/GenBank/DDBJ databases">
        <authorList>
            <person name="Berger JAMES D."/>
            <person name="Berger JAMES D."/>
        </authorList>
    </citation>
    <scope>NUCLEOTIDE SEQUENCE [LARGE SCALE GENOMIC DNA]</scope>
</reference>
<accession>A0AA85K200</accession>
<evidence type="ECO:0000313" key="2">
    <source>
        <dbReference type="Proteomes" id="UP000050795"/>
    </source>
</evidence>
<name>A0AA85K200_TRIRE</name>
<evidence type="ECO:0000313" key="3">
    <source>
        <dbReference type="WBParaSite" id="TREG1_60970.4"/>
    </source>
</evidence>
<feature type="compositionally biased region" description="Low complexity" evidence="1">
    <location>
        <begin position="249"/>
        <end position="272"/>
    </location>
</feature>
<sequence>MVSNCDQFSSSTIPMQCKSEYNSSNPNQKDYQPDDPPVTPWIRGDVIYEGMVPADRGYVPKHIFGRRYFTKNGSKFYNGGGNYADGSNYYYYYHHHGRKGGGRTPNRYYYHAGQRIYYNNNATNNNNNNNGNYNNNNYRSRCPSAHSVCTSPLSSSQSVVNLTDTSMNDYYAYYKSCRAYHQHHHRCPNSSQPTGMTNEQLTDEYIDDCLSTDLAQYQLKLDMDSSLYDEYNTKIIMKRRENIDAWVKSSSPSMDSDLMSVDISQSSSSNNNHHQHHQSSQVFNDTYQGDFRHLQRKSKSTLDLLTSDATLNDLSNEGGKKNTKDTKVSEELTTNDSGNPIQEHTEEKLNAEDDSDMQKHCKPGKTNDYLTLVWGDLPETIENNN</sequence>